<dbReference type="AlphaFoldDB" id="A0A5M6IU06"/>
<evidence type="ECO:0000313" key="3">
    <source>
        <dbReference type="Proteomes" id="UP000325255"/>
    </source>
</evidence>
<keyword evidence="3" id="KW-1185">Reference proteome</keyword>
<reference evidence="2 3" key="1">
    <citation type="submission" date="2019-09" db="EMBL/GenBank/DDBJ databases">
        <title>Genome sequence of Rhodovastum atsumiense, a diverse member of the Acetobacteraceae family of non-sulfur purple photosynthetic bacteria.</title>
        <authorList>
            <person name="Meyer T."/>
            <person name="Kyndt J."/>
        </authorList>
    </citation>
    <scope>NUCLEOTIDE SEQUENCE [LARGE SCALE GENOMIC DNA]</scope>
    <source>
        <strain evidence="2 3">DSM 21279</strain>
    </source>
</reference>
<feature type="region of interest" description="Disordered" evidence="1">
    <location>
        <begin position="1"/>
        <end position="65"/>
    </location>
</feature>
<feature type="compositionally biased region" description="Low complexity" evidence="1">
    <location>
        <begin position="28"/>
        <end position="37"/>
    </location>
</feature>
<protein>
    <submittedName>
        <fullName evidence="2">Uncharacterized protein</fullName>
    </submittedName>
</protein>
<feature type="compositionally biased region" description="Basic and acidic residues" evidence="1">
    <location>
        <begin position="1"/>
        <end position="11"/>
    </location>
</feature>
<gene>
    <name evidence="2" type="ORF">F1189_16880</name>
</gene>
<proteinExistence type="predicted"/>
<dbReference type="EMBL" id="VWPK01000026">
    <property type="protein sequence ID" value="KAA5610915.1"/>
    <property type="molecule type" value="Genomic_DNA"/>
</dbReference>
<feature type="compositionally biased region" description="Basic and acidic residues" evidence="1">
    <location>
        <begin position="42"/>
        <end position="54"/>
    </location>
</feature>
<sequence length="65" mass="7208">MEDHGYDDGLVHGHRWASEPLGYSPRKSTVSAVTTARARTRARSEASHDEGPVHEHRRASCTPAR</sequence>
<dbReference type="Proteomes" id="UP000325255">
    <property type="component" value="Unassembled WGS sequence"/>
</dbReference>
<dbReference type="RefSeq" id="WP_150042011.1">
    <property type="nucleotide sequence ID" value="NZ_OW485601.1"/>
</dbReference>
<comment type="caution">
    <text evidence="2">The sequence shown here is derived from an EMBL/GenBank/DDBJ whole genome shotgun (WGS) entry which is preliminary data.</text>
</comment>
<organism evidence="2 3">
    <name type="scientific">Rhodovastum atsumiense</name>
    <dbReference type="NCBI Taxonomy" id="504468"/>
    <lineage>
        <taxon>Bacteria</taxon>
        <taxon>Pseudomonadati</taxon>
        <taxon>Pseudomonadota</taxon>
        <taxon>Alphaproteobacteria</taxon>
        <taxon>Acetobacterales</taxon>
        <taxon>Acetobacteraceae</taxon>
        <taxon>Rhodovastum</taxon>
    </lineage>
</organism>
<accession>A0A5M6IU06</accession>
<name>A0A5M6IU06_9PROT</name>
<evidence type="ECO:0000313" key="2">
    <source>
        <dbReference type="EMBL" id="KAA5610915.1"/>
    </source>
</evidence>
<evidence type="ECO:0000256" key="1">
    <source>
        <dbReference type="SAM" id="MobiDB-lite"/>
    </source>
</evidence>